<gene>
    <name evidence="2" type="ORF">Pma05_60950</name>
</gene>
<dbReference type="EMBL" id="BONX01000045">
    <property type="protein sequence ID" value="GIG99522.1"/>
    <property type="molecule type" value="Genomic_DNA"/>
</dbReference>
<accession>A0ABQ4EY29</accession>
<dbReference type="Proteomes" id="UP000621500">
    <property type="component" value="Unassembled WGS sequence"/>
</dbReference>
<proteinExistence type="predicted"/>
<evidence type="ECO:0000313" key="2">
    <source>
        <dbReference type="EMBL" id="GIG99522.1"/>
    </source>
</evidence>
<keyword evidence="3" id="KW-1185">Reference proteome</keyword>
<feature type="chain" id="PRO_5047479270" evidence="1">
    <location>
        <begin position="30"/>
        <end position="339"/>
    </location>
</feature>
<dbReference type="InterPro" id="IPR006311">
    <property type="entry name" value="TAT_signal"/>
</dbReference>
<keyword evidence="1" id="KW-0732">Signal</keyword>
<evidence type="ECO:0000313" key="3">
    <source>
        <dbReference type="Proteomes" id="UP000621500"/>
    </source>
</evidence>
<feature type="signal peptide" evidence="1">
    <location>
        <begin position="1"/>
        <end position="29"/>
    </location>
</feature>
<reference evidence="2 3" key="1">
    <citation type="submission" date="2021-01" db="EMBL/GenBank/DDBJ databases">
        <title>Whole genome shotgun sequence of Plantactinospora mayteni NBRC 109088.</title>
        <authorList>
            <person name="Komaki H."/>
            <person name="Tamura T."/>
        </authorList>
    </citation>
    <scope>NUCLEOTIDE SEQUENCE [LARGE SCALE GENOMIC DNA]</scope>
    <source>
        <strain evidence="2 3">NBRC 109088</strain>
    </source>
</reference>
<organism evidence="2 3">
    <name type="scientific">Plantactinospora mayteni</name>
    <dbReference type="NCBI Taxonomy" id="566021"/>
    <lineage>
        <taxon>Bacteria</taxon>
        <taxon>Bacillati</taxon>
        <taxon>Actinomycetota</taxon>
        <taxon>Actinomycetes</taxon>
        <taxon>Micromonosporales</taxon>
        <taxon>Micromonosporaceae</taxon>
        <taxon>Plantactinospora</taxon>
    </lineage>
</organism>
<evidence type="ECO:0000256" key="1">
    <source>
        <dbReference type="SAM" id="SignalP"/>
    </source>
</evidence>
<dbReference type="PROSITE" id="PS51318">
    <property type="entry name" value="TAT"/>
    <property type="match status" value="1"/>
</dbReference>
<dbReference type="RefSeq" id="WP_203860890.1">
    <property type="nucleotide sequence ID" value="NZ_BAAAZQ010000014.1"/>
</dbReference>
<sequence length="339" mass="35054">MLKISRRTVLRGVAVTAAGVALTSGSSVAASAAVAPAAGGTTCTMQTLPVPANTYRSEVAAIDSSGRFILGSAIVREETDTYPVLLWDRGRLTSFDPPAPGGQPVDVNRDGVVVGNGSGFPTSPPWTYRNGVATLLPVIDPADWTTVVAINSRGDIAGMGWTSNGESYGLLWRAARTSTVQVVNTPVGSTISGLTDDGTIVGRTGEAESTAWMRTPSGVVRPLVGPDGDADGYVLAANGHWAVGQGRQAGALVGLRWDLRTGQPTVLDSRLDINPTDVNAHGTVLAGDQLQRGNTVVTLPSPDPSQPVAGRSLADDQTVAGFHNNRLPGGVRAVRWIGC</sequence>
<protein>
    <submittedName>
        <fullName evidence="2">Uncharacterized protein</fullName>
    </submittedName>
</protein>
<comment type="caution">
    <text evidence="2">The sequence shown here is derived from an EMBL/GenBank/DDBJ whole genome shotgun (WGS) entry which is preliminary data.</text>
</comment>
<name>A0ABQ4EY29_9ACTN</name>